<keyword evidence="3" id="KW-1185">Reference proteome</keyword>
<evidence type="ECO:0000313" key="3">
    <source>
        <dbReference type="Proteomes" id="UP000199656"/>
    </source>
</evidence>
<dbReference type="SUPFAM" id="SSF55486">
    <property type="entry name" value="Metalloproteases ('zincins'), catalytic domain"/>
    <property type="match status" value="1"/>
</dbReference>
<gene>
    <name evidence="2" type="ORF">SAMN05660909_00327</name>
</gene>
<dbReference type="GO" id="GO:0016787">
    <property type="term" value="F:hydrolase activity"/>
    <property type="evidence" value="ECO:0007669"/>
    <property type="project" value="UniProtKB-KW"/>
</dbReference>
<organism evidence="2 3">
    <name type="scientific">Chitinophaga terrae</name>
    <name type="common">ex Kim and Jung 2007</name>
    <dbReference type="NCBI Taxonomy" id="408074"/>
    <lineage>
        <taxon>Bacteria</taxon>
        <taxon>Pseudomonadati</taxon>
        <taxon>Bacteroidota</taxon>
        <taxon>Chitinophagia</taxon>
        <taxon>Chitinophagales</taxon>
        <taxon>Chitinophagaceae</taxon>
        <taxon>Chitinophaga</taxon>
    </lineage>
</organism>
<dbReference type="AlphaFoldDB" id="A0A1H3X8T5"/>
<name>A0A1H3X8T5_9BACT</name>
<dbReference type="Gene3D" id="3.40.390.70">
    <property type="match status" value="1"/>
</dbReference>
<dbReference type="PROSITE" id="PS51257">
    <property type="entry name" value="PROKAR_LIPOPROTEIN"/>
    <property type="match status" value="1"/>
</dbReference>
<feature type="chain" id="PRO_5011444963" evidence="1">
    <location>
        <begin position="24"/>
        <end position="298"/>
    </location>
</feature>
<protein>
    <submittedName>
        <fullName evidence="2">Substrate import-associated zinc metallohydrolase lipoprotein</fullName>
    </submittedName>
</protein>
<dbReference type="NCBIfam" id="TIGR04549">
    <property type="entry name" value="LP_HExxH_w_tonB"/>
    <property type="match status" value="1"/>
</dbReference>
<feature type="signal peptide" evidence="1">
    <location>
        <begin position="1"/>
        <end position="23"/>
    </location>
</feature>
<dbReference type="STRING" id="408074.SAMN05660909_00327"/>
<dbReference type="OrthoDB" id="1113652at2"/>
<reference evidence="3" key="1">
    <citation type="submission" date="2016-10" db="EMBL/GenBank/DDBJ databases">
        <authorList>
            <person name="Varghese N."/>
            <person name="Submissions S."/>
        </authorList>
    </citation>
    <scope>NUCLEOTIDE SEQUENCE [LARGE SCALE GENOMIC DNA]</scope>
    <source>
        <strain evidence="3">DSM 23920</strain>
    </source>
</reference>
<sequence length="298" mass="33421">MKIKIFTSLLLLAIMALGWSACKKETLDVSEPPVGLGGDSTARNTTDQFIYDSLTVPYNVAVYYKWLPGMLDFPFDIVPPKESQVIPALKALLAVAFRPYNAETGSTDFLRRYLPKTFKMAGSAQYESNGTMILGQAEGGTAMLLYQINYISNLAKDSNNIKQMFHTMHHEFGHILNQNVMFPVAFRTISTGYTGNWYNETDKNARRKGFITAYAMSDPAEDFVEMVASMLAGCDGGTYGYDDYETVLATQTDGPGTPGYDQIKAKEAMVVDYFAKIWHIDFYSLQRRCRRAFAAYIQ</sequence>
<dbReference type="EMBL" id="FNRL01000001">
    <property type="protein sequence ID" value="SDZ95769.1"/>
    <property type="molecule type" value="Genomic_DNA"/>
</dbReference>
<dbReference type="Proteomes" id="UP000199656">
    <property type="component" value="Unassembled WGS sequence"/>
</dbReference>
<dbReference type="RefSeq" id="WP_089757957.1">
    <property type="nucleotide sequence ID" value="NZ_BKAT01000012.1"/>
</dbReference>
<evidence type="ECO:0000313" key="2">
    <source>
        <dbReference type="EMBL" id="SDZ95769.1"/>
    </source>
</evidence>
<dbReference type="InterPro" id="IPR030890">
    <property type="entry name" value="LP_HExxH_w_TonB"/>
</dbReference>
<dbReference type="Pfam" id="PF15890">
    <property type="entry name" value="Peptidase_Mx1"/>
    <property type="match status" value="1"/>
</dbReference>
<evidence type="ECO:0000256" key="1">
    <source>
        <dbReference type="SAM" id="SignalP"/>
    </source>
</evidence>
<keyword evidence="2" id="KW-0449">Lipoprotein</keyword>
<keyword evidence="2" id="KW-0378">Hydrolase</keyword>
<accession>A0A1H3X8T5</accession>
<proteinExistence type="predicted"/>
<keyword evidence="1" id="KW-0732">Signal</keyword>